<proteinExistence type="predicted"/>
<protein>
    <submittedName>
        <fullName evidence="1">Uncharacterized protein</fullName>
    </submittedName>
</protein>
<organism evidence="1 2">
    <name type="scientific">Desulfonema magnum</name>
    <dbReference type="NCBI Taxonomy" id="45655"/>
    <lineage>
        <taxon>Bacteria</taxon>
        <taxon>Pseudomonadati</taxon>
        <taxon>Thermodesulfobacteriota</taxon>
        <taxon>Desulfobacteria</taxon>
        <taxon>Desulfobacterales</taxon>
        <taxon>Desulfococcaceae</taxon>
        <taxon>Desulfonema</taxon>
    </lineage>
</organism>
<dbReference type="Proteomes" id="UP000663722">
    <property type="component" value="Chromosome"/>
</dbReference>
<evidence type="ECO:0000313" key="2">
    <source>
        <dbReference type="Proteomes" id="UP000663722"/>
    </source>
</evidence>
<name>A0A975GNF7_9BACT</name>
<gene>
    <name evidence="1" type="ORF">dnm_037520</name>
</gene>
<dbReference type="EMBL" id="CP061800">
    <property type="protein sequence ID" value="QTA87717.1"/>
    <property type="molecule type" value="Genomic_DNA"/>
</dbReference>
<dbReference type="AlphaFoldDB" id="A0A975GNF7"/>
<evidence type="ECO:0000313" key="1">
    <source>
        <dbReference type="EMBL" id="QTA87717.1"/>
    </source>
</evidence>
<keyword evidence="2" id="KW-1185">Reference proteome</keyword>
<accession>A0A975GNF7</accession>
<reference evidence="1" key="1">
    <citation type="journal article" date="2021" name="Microb. Physiol.">
        <title>Proteogenomic Insights into the Physiology of Marine, Sulfate-Reducing, Filamentous Desulfonema limicola and Desulfonema magnum.</title>
        <authorList>
            <person name="Schnaars V."/>
            <person name="Wohlbrand L."/>
            <person name="Scheve S."/>
            <person name="Hinrichs C."/>
            <person name="Reinhardt R."/>
            <person name="Rabus R."/>
        </authorList>
    </citation>
    <scope>NUCLEOTIDE SEQUENCE</scope>
    <source>
        <strain evidence="1">4be13</strain>
    </source>
</reference>
<sequence length="43" mass="5166">MEESICFTIARISEFNRLKFLGVQWLGQLFKSCPNYHLYLKKI</sequence>
<dbReference type="KEGG" id="dmm:dnm_037520"/>